<evidence type="ECO:0000313" key="2">
    <source>
        <dbReference type="EMBL" id="QVJ00544.1"/>
    </source>
</evidence>
<feature type="region of interest" description="Disordered" evidence="1">
    <location>
        <begin position="30"/>
        <end position="59"/>
    </location>
</feature>
<evidence type="ECO:0000256" key="1">
    <source>
        <dbReference type="SAM" id="MobiDB-lite"/>
    </source>
</evidence>
<keyword evidence="3" id="KW-1185">Reference proteome</keyword>
<dbReference type="Proteomes" id="UP000682416">
    <property type="component" value="Chromosome"/>
</dbReference>
<protein>
    <submittedName>
        <fullName evidence="2">Uncharacterized protein</fullName>
    </submittedName>
</protein>
<dbReference type="KEGG" id="nec:KGD82_17870"/>
<accession>A0A975QJL9</accession>
<name>A0A975QJL9_9ACTN</name>
<feature type="compositionally biased region" description="Basic and acidic residues" evidence="1">
    <location>
        <begin position="36"/>
        <end position="49"/>
    </location>
</feature>
<organism evidence="2 3">
    <name type="scientific">Nocardiopsis eucommiae</name>
    <dbReference type="NCBI Taxonomy" id="2831970"/>
    <lineage>
        <taxon>Bacteria</taxon>
        <taxon>Bacillati</taxon>
        <taxon>Actinomycetota</taxon>
        <taxon>Actinomycetes</taxon>
        <taxon>Streptosporangiales</taxon>
        <taxon>Nocardiopsidaceae</taxon>
        <taxon>Nocardiopsis</taxon>
    </lineage>
</organism>
<dbReference type="EMBL" id="CP074402">
    <property type="protein sequence ID" value="QVJ00544.1"/>
    <property type="molecule type" value="Genomic_DNA"/>
</dbReference>
<sequence length="442" mass="48401">MSDLEATLRSLVDSSSVVVSSGDRLAGKVGSAITRGDQRYKEKQEEPPRRKPGLAPVSQMKNTSVGVAPLSILHALGRAISLDRQGSVRGLAEHWGCLKYTLALDGSQQKDMSLSEEGRSTQHQHKNVQARELGVGFGVAAVEHLLRERYPEHRVSIIPADLVLRAGWPKTRLWYRPRFFAEVWRPGERAVVLPVVCKGHHGRRSSSYPQLASASAHVEAVHIGPWNRTPALVLSTELSMKGPIVVHALAADGDGGVLPAQEEELNSASRDVSRYPKIIKPAQGASPEEGLSGFHVLPQHAGWFRTVLARTDVAGLVAFTGDGSVTAPYLTNQQGRRYYTQQSHAAVSSVRNIKETVLGTPCVGTEHVFRLSGDRVEAFSGLAEDLFDILKQGNVDKYRREVDARYARLPKAQWDRSWGGAVSVRPDGSVLAIRRLKAQCCW</sequence>
<gene>
    <name evidence="2" type="ORF">KGD82_17870</name>
</gene>
<evidence type="ECO:0000313" key="3">
    <source>
        <dbReference type="Proteomes" id="UP000682416"/>
    </source>
</evidence>
<proteinExistence type="predicted"/>
<reference evidence="2" key="1">
    <citation type="submission" date="2021-05" db="EMBL/GenBank/DDBJ databases">
        <authorList>
            <person name="Kaiqin L."/>
            <person name="Jian G."/>
        </authorList>
    </citation>
    <scope>NUCLEOTIDE SEQUENCE</scope>
    <source>
        <strain evidence="2">HDS5</strain>
    </source>
</reference>
<dbReference type="AlphaFoldDB" id="A0A975QJL9"/>